<dbReference type="VEuPathDB" id="CryptoDB:cand_000640"/>
<feature type="compositionally biased region" description="Basic and acidic residues" evidence="1">
    <location>
        <begin position="206"/>
        <end position="226"/>
    </location>
</feature>
<evidence type="ECO:0000256" key="1">
    <source>
        <dbReference type="SAM" id="MobiDB-lite"/>
    </source>
</evidence>
<feature type="compositionally biased region" description="Polar residues" evidence="1">
    <location>
        <begin position="430"/>
        <end position="464"/>
    </location>
</feature>
<comment type="caution">
    <text evidence="2">The sequence shown here is derived from an EMBL/GenBank/DDBJ whole genome shotgun (WGS) entry which is preliminary data.</text>
</comment>
<evidence type="ECO:0008006" key="4">
    <source>
        <dbReference type="Google" id="ProtNLM"/>
    </source>
</evidence>
<accession>A0A1J4MR60</accession>
<keyword evidence="3" id="KW-1185">Reference proteome</keyword>
<feature type="compositionally biased region" description="Polar residues" evidence="1">
    <location>
        <begin position="327"/>
        <end position="347"/>
    </location>
</feature>
<dbReference type="Proteomes" id="UP000186804">
    <property type="component" value="Unassembled WGS sequence"/>
</dbReference>
<feature type="compositionally biased region" description="Basic and acidic residues" evidence="1">
    <location>
        <begin position="291"/>
        <end position="304"/>
    </location>
</feature>
<name>A0A1J4MR60_9CRYT</name>
<dbReference type="Gene3D" id="1.25.40.20">
    <property type="entry name" value="Ankyrin repeat-containing domain"/>
    <property type="match status" value="1"/>
</dbReference>
<dbReference type="OrthoDB" id="340620at2759"/>
<dbReference type="GeneID" id="92364249"/>
<reference evidence="2 3" key="1">
    <citation type="submission" date="2016-10" db="EMBL/GenBank/DDBJ databases">
        <title>Reductive evolution of mitochondrial metabolism and differential evolution of invasion-related proteins in Cryptosporidium.</title>
        <authorList>
            <person name="Liu S."/>
            <person name="Roellig D.M."/>
            <person name="Guo Y."/>
            <person name="Li N."/>
            <person name="Frace M.A."/>
            <person name="Tang K."/>
            <person name="Zhang L."/>
            <person name="Feng Y."/>
            <person name="Xiao L."/>
        </authorList>
    </citation>
    <scope>NUCLEOTIDE SEQUENCE [LARGE SCALE GENOMIC DNA]</scope>
    <source>
        <strain evidence="2">30847</strain>
    </source>
</reference>
<gene>
    <name evidence="2" type="ORF">cand_000640</name>
</gene>
<dbReference type="AlphaFoldDB" id="A0A1J4MR60"/>
<feature type="region of interest" description="Disordered" evidence="1">
    <location>
        <begin position="181"/>
        <end position="226"/>
    </location>
</feature>
<feature type="compositionally biased region" description="Polar residues" evidence="1">
    <location>
        <begin position="305"/>
        <end position="317"/>
    </location>
</feature>
<dbReference type="SUPFAM" id="SSF48403">
    <property type="entry name" value="Ankyrin repeat"/>
    <property type="match status" value="1"/>
</dbReference>
<proteinExistence type="predicted"/>
<protein>
    <recommendedName>
        <fullName evidence="4">Ankyrin repeat-containing protein</fullName>
    </recommendedName>
</protein>
<feature type="compositionally biased region" description="Polar residues" evidence="1">
    <location>
        <begin position="253"/>
        <end position="284"/>
    </location>
</feature>
<sequence>MVLKKLPGTPDSDHILERIFRIDDVTTIANCKNLWNSSCVDIKGTSYTPLQAAMICKSTRIIDFLLNQRSLDVNAKNSKGENSLITAIQTKVTTRILLNLFKRGVVPTLPKESTKSSLLDYADPKWEGYSELFRALQRNKNATIDKGGATLKRITTVSKDKLDTVKRSDLNVQNDIKSNIVDNNDSELHEKSSKNLGDLRSPKNSSEIDKKEIKDSRDTNLTKSIRDKEGKISEEYKSNILGELERYSENITNLESTTSSDNTKNMNLYSSKESKLDTNNNVDKNISIKISPREAKSPRSKSSDKNQTSNTIPTNRAPNKLHEKTSQSESQDSNINQNHTSHSLQTYKTELKLSSKDTTRELITTLQNDILKSADEKMKQIKSIEYFSSKNQKNSVKVPKKNIEKLVEDIGRKTFDLQKYIGRIRESSKTHTTNSQKLSPNNEKTTITTKATESSKISDSTMPSNLELESKRKTNTGETKKQSELTGTQVKKLKNKKKSLSSDDKKDILDIQDPAEFPYSYIKQESRNLGTPLDISEAVNDYVSYLSEQFTEPLDSSSDFFSCTVCLGFRPWKAIQLWLEKSHETEGNNNSNSSSSAE</sequence>
<dbReference type="InterPro" id="IPR036770">
    <property type="entry name" value="Ankyrin_rpt-contain_sf"/>
</dbReference>
<evidence type="ECO:0000313" key="3">
    <source>
        <dbReference type="Proteomes" id="UP000186804"/>
    </source>
</evidence>
<organism evidence="2 3">
    <name type="scientific">Cryptosporidium andersoni</name>
    <dbReference type="NCBI Taxonomy" id="117008"/>
    <lineage>
        <taxon>Eukaryota</taxon>
        <taxon>Sar</taxon>
        <taxon>Alveolata</taxon>
        <taxon>Apicomplexa</taxon>
        <taxon>Conoidasida</taxon>
        <taxon>Coccidia</taxon>
        <taxon>Eucoccidiorida</taxon>
        <taxon>Eimeriorina</taxon>
        <taxon>Cryptosporidiidae</taxon>
        <taxon>Cryptosporidium</taxon>
    </lineage>
</organism>
<dbReference type="EMBL" id="LRBS01000057">
    <property type="protein sequence ID" value="OII76543.1"/>
    <property type="molecule type" value="Genomic_DNA"/>
</dbReference>
<feature type="region of interest" description="Disordered" evidence="1">
    <location>
        <begin position="253"/>
        <end position="347"/>
    </location>
</feature>
<feature type="region of interest" description="Disordered" evidence="1">
    <location>
        <begin position="426"/>
        <end position="498"/>
    </location>
</feature>
<evidence type="ECO:0000313" key="2">
    <source>
        <dbReference type="EMBL" id="OII76543.1"/>
    </source>
</evidence>
<dbReference type="RefSeq" id="XP_067068389.1">
    <property type="nucleotide sequence ID" value="XM_067210314.1"/>
</dbReference>